<dbReference type="AlphaFoldDB" id="A0A4V4GRT9"/>
<reference evidence="4 5" key="1">
    <citation type="journal article" date="2015" name="Antonie Van Leeuwenhoek">
        <title>Lampropedia puyangensis sp. nov., isolated from symptomatic bark of Populus ? euramericana canker and emended description of Lampropedia hyalina (Ehrenberg 1832) Lee et al. 2004.</title>
        <authorList>
            <person name="Li Y."/>
            <person name="Wang T."/>
            <person name="Piao C.G."/>
            <person name="Wang L.F."/>
            <person name="Tian G.Z."/>
            <person name="Zhu T.H."/>
            <person name="Guo M.W."/>
        </authorList>
    </citation>
    <scope>NUCLEOTIDE SEQUENCE [LARGE SCALE GENOMIC DNA]</scope>
    <source>
        <strain evidence="4 5">2-bin</strain>
    </source>
</reference>
<protein>
    <submittedName>
        <fullName evidence="4">TetR/AcrR family transcriptional regulator</fullName>
    </submittedName>
</protein>
<dbReference type="Gene3D" id="1.10.357.10">
    <property type="entry name" value="Tetracycline Repressor, domain 2"/>
    <property type="match status" value="1"/>
</dbReference>
<gene>
    <name evidence="4" type="ORF">E9531_08280</name>
</gene>
<dbReference type="RefSeq" id="WP_136573295.1">
    <property type="nucleotide sequence ID" value="NZ_STFG01000007.1"/>
</dbReference>
<dbReference type="InterPro" id="IPR001647">
    <property type="entry name" value="HTH_TetR"/>
</dbReference>
<evidence type="ECO:0000313" key="4">
    <source>
        <dbReference type="EMBL" id="THU01986.1"/>
    </source>
</evidence>
<dbReference type="SUPFAM" id="SSF46689">
    <property type="entry name" value="Homeodomain-like"/>
    <property type="match status" value="1"/>
</dbReference>
<dbReference type="GO" id="GO:0003700">
    <property type="term" value="F:DNA-binding transcription factor activity"/>
    <property type="evidence" value="ECO:0007669"/>
    <property type="project" value="TreeGrafter"/>
</dbReference>
<organism evidence="4 5">
    <name type="scientific">Lampropedia puyangensis</name>
    <dbReference type="NCBI Taxonomy" id="1330072"/>
    <lineage>
        <taxon>Bacteria</taxon>
        <taxon>Pseudomonadati</taxon>
        <taxon>Pseudomonadota</taxon>
        <taxon>Betaproteobacteria</taxon>
        <taxon>Burkholderiales</taxon>
        <taxon>Comamonadaceae</taxon>
        <taxon>Lampropedia</taxon>
    </lineage>
</organism>
<dbReference type="PANTHER" id="PTHR30055:SF226">
    <property type="entry name" value="HTH-TYPE TRANSCRIPTIONAL REGULATOR PKSA"/>
    <property type="match status" value="1"/>
</dbReference>
<dbReference type="PROSITE" id="PS50977">
    <property type="entry name" value="HTH_TETR_2"/>
    <property type="match status" value="1"/>
</dbReference>
<dbReference type="InterPro" id="IPR050109">
    <property type="entry name" value="HTH-type_TetR-like_transc_reg"/>
</dbReference>
<dbReference type="Proteomes" id="UP000308917">
    <property type="component" value="Unassembled WGS sequence"/>
</dbReference>
<proteinExistence type="predicted"/>
<keyword evidence="1 2" id="KW-0238">DNA-binding</keyword>
<accession>A0A4V4GRT9</accession>
<evidence type="ECO:0000259" key="3">
    <source>
        <dbReference type="PROSITE" id="PS50977"/>
    </source>
</evidence>
<name>A0A4V4GRT9_9BURK</name>
<dbReference type="GO" id="GO:0000976">
    <property type="term" value="F:transcription cis-regulatory region binding"/>
    <property type="evidence" value="ECO:0007669"/>
    <property type="project" value="TreeGrafter"/>
</dbReference>
<keyword evidence="5" id="KW-1185">Reference proteome</keyword>
<sequence>MVRGDRTEAFQRVCDAALAHFSVAGYDGASLNEIALLVGIRKASLYSHVASKEALYLQILQDAVEVEECYVRQVLGPLSKGELPGQAYVSTIAQRYADSVHLRFLLRAAFLPPEQLRATVGPTYEGFVSQLQDCFATQLDACVVAPLLPQVSERFAIAYAGIVESLYVELIYAGRIKMAKREEAMWHLFAQSLSPHVKRC</sequence>
<dbReference type="OrthoDB" id="9798857at2"/>
<dbReference type="PRINTS" id="PR00455">
    <property type="entry name" value="HTHTETR"/>
</dbReference>
<dbReference type="InterPro" id="IPR009057">
    <property type="entry name" value="Homeodomain-like_sf"/>
</dbReference>
<evidence type="ECO:0000313" key="5">
    <source>
        <dbReference type="Proteomes" id="UP000308917"/>
    </source>
</evidence>
<dbReference type="PANTHER" id="PTHR30055">
    <property type="entry name" value="HTH-TYPE TRANSCRIPTIONAL REGULATOR RUTR"/>
    <property type="match status" value="1"/>
</dbReference>
<evidence type="ECO:0000256" key="1">
    <source>
        <dbReference type="ARBA" id="ARBA00023125"/>
    </source>
</evidence>
<feature type="domain" description="HTH tetR-type" evidence="3">
    <location>
        <begin position="7"/>
        <end position="67"/>
    </location>
</feature>
<evidence type="ECO:0000256" key="2">
    <source>
        <dbReference type="PROSITE-ProRule" id="PRU00335"/>
    </source>
</evidence>
<comment type="caution">
    <text evidence="4">The sequence shown here is derived from an EMBL/GenBank/DDBJ whole genome shotgun (WGS) entry which is preliminary data.</text>
</comment>
<dbReference type="Pfam" id="PF00440">
    <property type="entry name" value="TetR_N"/>
    <property type="match status" value="1"/>
</dbReference>
<dbReference type="EMBL" id="STFG01000007">
    <property type="protein sequence ID" value="THU01986.1"/>
    <property type="molecule type" value="Genomic_DNA"/>
</dbReference>
<feature type="DNA-binding region" description="H-T-H motif" evidence="2">
    <location>
        <begin position="30"/>
        <end position="49"/>
    </location>
</feature>
<dbReference type="Gene3D" id="1.10.10.60">
    <property type="entry name" value="Homeodomain-like"/>
    <property type="match status" value="1"/>
</dbReference>